<dbReference type="KEGG" id="spph:KFK14_19325"/>
<keyword evidence="2" id="KW-1185">Reference proteome</keyword>
<sequence>MALAQTIAATNGVMAALVAGLEREFGRGAGEALAHRFLAAEESDLLWDMRVEERWLGRWEALEQAHGEEEIDLDRVAITGRCNGAWFVAVMLVDGEGEAHGVIGRRSFRKGAKAHRALALAH</sequence>
<dbReference type="EMBL" id="CP073910">
    <property type="protein sequence ID" value="QUT05128.1"/>
    <property type="molecule type" value="Genomic_DNA"/>
</dbReference>
<reference evidence="1" key="1">
    <citation type="submission" date="2021-04" db="EMBL/GenBank/DDBJ databases">
        <title>Isolation of p-tert-butylphenol degrading bacteria Sphingobium phenoxybenzoativorans Tas13 from active sludge.</title>
        <authorList>
            <person name="Li Y."/>
        </authorList>
    </citation>
    <scope>NUCLEOTIDE SEQUENCE</scope>
    <source>
        <strain evidence="1">Tas13</strain>
    </source>
</reference>
<gene>
    <name evidence="1" type="ORF">KFK14_19325</name>
</gene>
<organism evidence="1 2">
    <name type="scientific">Sphingobium phenoxybenzoativorans</name>
    <dbReference type="NCBI Taxonomy" id="1592790"/>
    <lineage>
        <taxon>Bacteria</taxon>
        <taxon>Pseudomonadati</taxon>
        <taxon>Pseudomonadota</taxon>
        <taxon>Alphaproteobacteria</taxon>
        <taxon>Sphingomonadales</taxon>
        <taxon>Sphingomonadaceae</taxon>
        <taxon>Sphingobium</taxon>
    </lineage>
</organism>
<accession>A0A975Q177</accession>
<dbReference type="RefSeq" id="WP_212608818.1">
    <property type="nucleotide sequence ID" value="NZ_CP073910.1"/>
</dbReference>
<evidence type="ECO:0000313" key="1">
    <source>
        <dbReference type="EMBL" id="QUT05128.1"/>
    </source>
</evidence>
<name>A0A975Q177_9SPHN</name>
<evidence type="ECO:0000313" key="2">
    <source>
        <dbReference type="Proteomes" id="UP000681425"/>
    </source>
</evidence>
<dbReference type="AlphaFoldDB" id="A0A975Q177"/>
<protein>
    <submittedName>
        <fullName evidence="1">Uncharacterized protein</fullName>
    </submittedName>
</protein>
<dbReference type="Proteomes" id="UP000681425">
    <property type="component" value="Chromosome"/>
</dbReference>
<proteinExistence type="predicted"/>